<dbReference type="EMBL" id="CP022605">
    <property type="protein sequence ID" value="ASV87858.1"/>
    <property type="molecule type" value="Genomic_DNA"/>
</dbReference>
<evidence type="ECO:0000256" key="2">
    <source>
        <dbReference type="ARBA" id="ARBA00023239"/>
    </source>
</evidence>
<dbReference type="PANTHER" id="PTHR22789:SF0">
    <property type="entry name" value="3-OXO-TETRONATE 4-PHOSPHATE DECARBOXYLASE-RELATED"/>
    <property type="match status" value="1"/>
</dbReference>
<keyword evidence="1" id="KW-0479">Metal-binding</keyword>
<protein>
    <submittedName>
        <fullName evidence="4">Class II Aldolase and Adducin N-terminal domain protein</fullName>
    </submittedName>
</protein>
<dbReference type="SUPFAM" id="SSF53639">
    <property type="entry name" value="AraD/HMP-PK domain-like"/>
    <property type="match status" value="1"/>
</dbReference>
<dbReference type="Gene3D" id="3.40.225.10">
    <property type="entry name" value="Class II aldolase/adducin N-terminal domain"/>
    <property type="match status" value="1"/>
</dbReference>
<dbReference type="SMART" id="SM01007">
    <property type="entry name" value="Aldolase_II"/>
    <property type="match status" value="1"/>
</dbReference>
<keyword evidence="4" id="KW-0614">Plasmid</keyword>
<dbReference type="RefSeq" id="WP_280523395.1">
    <property type="nucleotide sequence ID" value="NZ_CP022605.1"/>
</dbReference>
<evidence type="ECO:0000313" key="5">
    <source>
        <dbReference type="Proteomes" id="UP000215256"/>
    </source>
</evidence>
<dbReference type="GO" id="GO:0016832">
    <property type="term" value="F:aldehyde-lyase activity"/>
    <property type="evidence" value="ECO:0007669"/>
    <property type="project" value="TreeGrafter"/>
</dbReference>
<organism evidence="4 5">
    <name type="scientific">Ochrobactrum quorumnocens</name>
    <dbReference type="NCBI Taxonomy" id="271865"/>
    <lineage>
        <taxon>Bacteria</taxon>
        <taxon>Pseudomonadati</taxon>
        <taxon>Pseudomonadota</taxon>
        <taxon>Alphaproteobacteria</taxon>
        <taxon>Hyphomicrobiales</taxon>
        <taxon>Brucellaceae</taxon>
        <taxon>Brucella/Ochrobactrum group</taxon>
        <taxon>Ochrobactrum</taxon>
    </lineage>
</organism>
<gene>
    <name evidence="4" type="ORF">CES85_3533</name>
</gene>
<dbReference type="Proteomes" id="UP000215256">
    <property type="component" value="Plasmid unnamed1"/>
</dbReference>
<keyword evidence="2" id="KW-0456">Lyase</keyword>
<dbReference type="KEGG" id="och:CES85_3533"/>
<evidence type="ECO:0000313" key="4">
    <source>
        <dbReference type="EMBL" id="ASV87858.1"/>
    </source>
</evidence>
<dbReference type="GO" id="GO:0005829">
    <property type="term" value="C:cytosol"/>
    <property type="evidence" value="ECO:0007669"/>
    <property type="project" value="TreeGrafter"/>
</dbReference>
<geneLocation type="plasmid" evidence="4 5">
    <name>unnamed1</name>
</geneLocation>
<evidence type="ECO:0000259" key="3">
    <source>
        <dbReference type="SMART" id="SM01007"/>
    </source>
</evidence>
<dbReference type="GO" id="GO:0046872">
    <property type="term" value="F:metal ion binding"/>
    <property type="evidence" value="ECO:0007669"/>
    <property type="project" value="UniProtKB-KW"/>
</dbReference>
<dbReference type="GO" id="GO:0019323">
    <property type="term" value="P:pentose catabolic process"/>
    <property type="evidence" value="ECO:0007669"/>
    <property type="project" value="TreeGrafter"/>
</dbReference>
<dbReference type="InterPro" id="IPR050197">
    <property type="entry name" value="Aldolase_class_II_sugar_metab"/>
</dbReference>
<dbReference type="AlphaFoldDB" id="A0A248UMF8"/>
<proteinExistence type="predicted"/>
<accession>A0A248UMF8</accession>
<evidence type="ECO:0000256" key="1">
    <source>
        <dbReference type="ARBA" id="ARBA00022723"/>
    </source>
</evidence>
<feature type="domain" description="Class II aldolase/adducin N-terminal" evidence="3">
    <location>
        <begin position="17"/>
        <end position="191"/>
    </location>
</feature>
<dbReference type="InterPro" id="IPR036409">
    <property type="entry name" value="Aldolase_II/adducin_N_sf"/>
</dbReference>
<name>A0A248UMF8_9HYPH</name>
<dbReference type="Pfam" id="PF00596">
    <property type="entry name" value="Aldolase_II"/>
    <property type="match status" value="1"/>
</dbReference>
<sequence>MDNQSTSYSAAELTKRQSIIDACIEMNRLGINQGTSGNISVRHEDYILITPTSTPYDQLTVDSIVRLEMDGTTKGTLQASSEWQFHRDIMAARADVNAIVHAHPIYSTIIAIMGLPIPAIHYMVAVVGGEDIRCAPYAIFGSQELSENAVEALQGRTACLLEHHGIIAVGGTLSKALWLSVEVETLARQYHGVLQLGTPRLLPKEEIARVLEKMGSYGHKD</sequence>
<dbReference type="InterPro" id="IPR001303">
    <property type="entry name" value="Aldolase_II/adducin_N"/>
</dbReference>
<reference evidence="4 5" key="1">
    <citation type="submission" date="2017-07" db="EMBL/GenBank/DDBJ databases">
        <title>Phylogenetic study on the rhizospheric bacterium Ochrobactrum sp. A44.</title>
        <authorList>
            <person name="Krzyzanowska D.M."/>
            <person name="Ossowicki A."/>
            <person name="Rajewska M."/>
            <person name="Maciag T."/>
            <person name="Kaczynski Z."/>
            <person name="Czerwicka M."/>
            <person name="Jafra S."/>
        </authorList>
    </citation>
    <scope>NUCLEOTIDE SEQUENCE [LARGE SCALE GENOMIC DNA]</scope>
    <source>
        <strain evidence="4 5">A44</strain>
        <plasmid evidence="4 5">unnamed1</plasmid>
    </source>
</reference>
<dbReference type="PANTHER" id="PTHR22789">
    <property type="entry name" value="FUCULOSE PHOSPHATE ALDOLASE"/>
    <property type="match status" value="1"/>
</dbReference>